<organism evidence="2 3">
    <name type="scientific">candidate division WWE3 bacterium CG_4_10_14_0_2_um_filter_42_7</name>
    <dbReference type="NCBI Taxonomy" id="1975073"/>
    <lineage>
        <taxon>Bacteria</taxon>
        <taxon>Katanobacteria</taxon>
    </lineage>
</organism>
<dbReference type="InterPro" id="IPR001845">
    <property type="entry name" value="HTH_ArsR_DNA-bd_dom"/>
</dbReference>
<gene>
    <name evidence="2" type="ORF">COY33_02440</name>
</gene>
<dbReference type="Gene3D" id="1.10.10.10">
    <property type="entry name" value="Winged helix-like DNA-binding domain superfamily/Winged helix DNA-binding domain"/>
    <property type="match status" value="1"/>
</dbReference>
<dbReference type="AlphaFoldDB" id="A0A2M7TC93"/>
<comment type="caution">
    <text evidence="2">The sequence shown here is derived from an EMBL/GenBank/DDBJ whole genome shotgun (WGS) entry which is preliminary data.</text>
</comment>
<evidence type="ECO:0000259" key="1">
    <source>
        <dbReference type="PROSITE" id="PS50987"/>
    </source>
</evidence>
<dbReference type="PROSITE" id="PS50987">
    <property type="entry name" value="HTH_ARSR_2"/>
    <property type="match status" value="1"/>
</dbReference>
<protein>
    <recommendedName>
        <fullName evidence="1">HTH arsR-type domain-containing protein</fullName>
    </recommendedName>
</protein>
<reference evidence="3" key="1">
    <citation type="submission" date="2017-09" db="EMBL/GenBank/DDBJ databases">
        <title>Depth-based differentiation of microbial function through sediment-hosted aquifers and enrichment of novel symbionts in the deep terrestrial subsurface.</title>
        <authorList>
            <person name="Probst A.J."/>
            <person name="Ladd B."/>
            <person name="Jarett J.K."/>
            <person name="Geller-Mcgrath D.E."/>
            <person name="Sieber C.M.K."/>
            <person name="Emerson J.B."/>
            <person name="Anantharaman K."/>
            <person name="Thomas B.C."/>
            <person name="Malmstrom R."/>
            <person name="Stieglmeier M."/>
            <person name="Klingl A."/>
            <person name="Woyke T."/>
            <person name="Ryan C.M."/>
            <person name="Banfield J.F."/>
        </authorList>
    </citation>
    <scope>NUCLEOTIDE SEQUENCE [LARGE SCALE GENOMIC DNA]</scope>
</reference>
<dbReference type="InterPro" id="IPR036388">
    <property type="entry name" value="WH-like_DNA-bd_sf"/>
</dbReference>
<dbReference type="EMBL" id="PFNK01000067">
    <property type="protein sequence ID" value="PIZ42867.1"/>
    <property type="molecule type" value="Genomic_DNA"/>
</dbReference>
<proteinExistence type="predicted"/>
<sequence length="192" mass="21906">MLNQLFTSSVRVKIINLLLLGPKDGLHVRELVRRVGTEINAVRRELDRLVAIGLLKSVPNGNRLFYVVNTEHYLYFELLALTVKESGLPRQIFDRRKLLGHIDFALFSLDFARGRVSASDEVDLLIVGKPNMHALSELIEHAEKTYGRAINYSVLDKEEYGILVNRTDKFLIKVFLQPHVVLIGNPSDWTKV</sequence>
<dbReference type="Proteomes" id="UP000229915">
    <property type="component" value="Unassembled WGS sequence"/>
</dbReference>
<feature type="domain" description="HTH arsR-type" evidence="1">
    <location>
        <begin position="1"/>
        <end position="88"/>
    </location>
</feature>
<dbReference type="SUPFAM" id="SSF46785">
    <property type="entry name" value="Winged helix' DNA-binding domain"/>
    <property type="match status" value="1"/>
</dbReference>
<evidence type="ECO:0000313" key="2">
    <source>
        <dbReference type="EMBL" id="PIZ42867.1"/>
    </source>
</evidence>
<dbReference type="InterPro" id="IPR036390">
    <property type="entry name" value="WH_DNA-bd_sf"/>
</dbReference>
<name>A0A2M7TC93_UNCKA</name>
<dbReference type="GO" id="GO:0003700">
    <property type="term" value="F:DNA-binding transcription factor activity"/>
    <property type="evidence" value="ECO:0007669"/>
    <property type="project" value="InterPro"/>
</dbReference>
<evidence type="ECO:0000313" key="3">
    <source>
        <dbReference type="Proteomes" id="UP000229915"/>
    </source>
</evidence>
<accession>A0A2M7TC93</accession>